<protein>
    <submittedName>
        <fullName evidence="1">Uncharacterized protein</fullName>
    </submittedName>
</protein>
<proteinExistence type="predicted"/>
<evidence type="ECO:0000313" key="2">
    <source>
        <dbReference type="Proteomes" id="UP001143545"/>
    </source>
</evidence>
<organism evidence="1 2">
    <name type="scientific">Neptunitalea chrysea</name>
    <dbReference type="NCBI Taxonomy" id="1647581"/>
    <lineage>
        <taxon>Bacteria</taxon>
        <taxon>Pseudomonadati</taxon>
        <taxon>Bacteroidota</taxon>
        <taxon>Flavobacteriia</taxon>
        <taxon>Flavobacteriales</taxon>
        <taxon>Flavobacteriaceae</taxon>
        <taxon>Neptunitalea</taxon>
    </lineage>
</organism>
<sequence>MNLSIKNIVLLVIGVIFVQFLPAQSDKENMASVRKQSHKNLREVGFGGIYVGYSLPVPLWKSIRITVV</sequence>
<keyword evidence="2" id="KW-1185">Reference proteome</keyword>
<dbReference type="EMBL" id="BRVP01000004">
    <property type="protein sequence ID" value="GLB51789.1"/>
    <property type="molecule type" value="Genomic_DNA"/>
</dbReference>
<evidence type="ECO:0000313" key="1">
    <source>
        <dbReference type="EMBL" id="GLB51789.1"/>
    </source>
</evidence>
<dbReference type="AlphaFoldDB" id="A0A9W6B3H9"/>
<reference evidence="1" key="1">
    <citation type="submission" date="2022-07" db="EMBL/GenBank/DDBJ databases">
        <title>Taxonomy of Novel Oxalotrophic and Methylotrophic Bacteria.</title>
        <authorList>
            <person name="Sahin N."/>
            <person name="Tani A."/>
        </authorList>
    </citation>
    <scope>NUCLEOTIDE SEQUENCE</scope>
    <source>
        <strain evidence="1">AM327</strain>
    </source>
</reference>
<dbReference type="Proteomes" id="UP001143545">
    <property type="component" value="Unassembled WGS sequence"/>
</dbReference>
<gene>
    <name evidence="1" type="ORF">NBRC110019_08280</name>
</gene>
<accession>A0A9W6B3H9</accession>
<dbReference type="RefSeq" id="WP_281752692.1">
    <property type="nucleotide sequence ID" value="NZ_BRVP01000004.1"/>
</dbReference>
<comment type="caution">
    <text evidence="1">The sequence shown here is derived from an EMBL/GenBank/DDBJ whole genome shotgun (WGS) entry which is preliminary data.</text>
</comment>
<name>A0A9W6B3H9_9FLAO</name>